<dbReference type="STRING" id="1129793.GPLA_1657"/>
<accession>K6Z8S1</accession>
<dbReference type="EMBL" id="BAER01000041">
    <property type="protein sequence ID" value="GAC32571.1"/>
    <property type="molecule type" value="Genomic_DNA"/>
</dbReference>
<keyword evidence="3" id="KW-1185">Reference proteome</keyword>
<sequence length="143" mass="16588">MSSSTYFRQRFTLASRIVLALCVLLPFYPAIAHKDAWQFSHTEASVLLYSAQNEVTEQNILTQLPTKARASKPISDKQSAARLLSADQRINMRSAVQNLPLVWLGSCIFLGLFVVYRALERRYFQQYFRQPKPRICMSQRYHL</sequence>
<evidence type="ECO:0000313" key="3">
    <source>
        <dbReference type="Proteomes" id="UP000006322"/>
    </source>
</evidence>
<proteinExistence type="predicted"/>
<organism evidence="2 3">
    <name type="scientific">Paraglaciecola polaris LMG 21857</name>
    <dbReference type="NCBI Taxonomy" id="1129793"/>
    <lineage>
        <taxon>Bacteria</taxon>
        <taxon>Pseudomonadati</taxon>
        <taxon>Pseudomonadota</taxon>
        <taxon>Gammaproteobacteria</taxon>
        <taxon>Alteromonadales</taxon>
        <taxon>Alteromonadaceae</taxon>
        <taxon>Paraglaciecola</taxon>
    </lineage>
</organism>
<dbReference type="Proteomes" id="UP000006322">
    <property type="component" value="Unassembled WGS sequence"/>
</dbReference>
<evidence type="ECO:0000313" key="2">
    <source>
        <dbReference type="EMBL" id="GAC32571.1"/>
    </source>
</evidence>
<comment type="caution">
    <text evidence="2">The sequence shown here is derived from an EMBL/GenBank/DDBJ whole genome shotgun (WGS) entry which is preliminary data.</text>
</comment>
<dbReference type="RefSeq" id="WP_007104359.1">
    <property type="nucleotide sequence ID" value="NZ_BAER01000041.1"/>
</dbReference>
<reference evidence="3" key="1">
    <citation type="journal article" date="2014" name="Environ. Microbiol.">
        <title>Comparative genomics of the marine bacterial genus Glaciecola reveals the high degree of genomic diversity and genomic characteristic for cold adaptation.</title>
        <authorList>
            <person name="Qin Q.L."/>
            <person name="Xie B.B."/>
            <person name="Yu Y."/>
            <person name="Shu Y.L."/>
            <person name="Rong J.C."/>
            <person name="Zhang Y.J."/>
            <person name="Zhao D.L."/>
            <person name="Chen X.L."/>
            <person name="Zhang X.Y."/>
            <person name="Chen B."/>
            <person name="Zhou B.C."/>
            <person name="Zhang Y.Z."/>
        </authorList>
    </citation>
    <scope>NUCLEOTIDE SEQUENCE [LARGE SCALE GENOMIC DNA]</scope>
    <source>
        <strain evidence="3">LMG 21857</strain>
    </source>
</reference>
<dbReference type="AlphaFoldDB" id="K6Z8S1"/>
<protein>
    <submittedName>
        <fullName evidence="2">Uncharacterized protein</fullName>
    </submittedName>
</protein>
<keyword evidence="1" id="KW-0812">Transmembrane</keyword>
<keyword evidence="1" id="KW-0472">Membrane</keyword>
<keyword evidence="1" id="KW-1133">Transmembrane helix</keyword>
<name>K6Z8S1_9ALTE</name>
<feature type="transmembrane region" description="Helical" evidence="1">
    <location>
        <begin position="101"/>
        <end position="119"/>
    </location>
</feature>
<evidence type="ECO:0000256" key="1">
    <source>
        <dbReference type="SAM" id="Phobius"/>
    </source>
</evidence>
<gene>
    <name evidence="2" type="ORF">GPLA_1657</name>
</gene>